<accession>A0AAN8SF55</accession>
<feature type="region of interest" description="Disordered" evidence="1">
    <location>
        <begin position="46"/>
        <end position="82"/>
    </location>
</feature>
<dbReference type="Proteomes" id="UP001372834">
    <property type="component" value="Unassembled WGS sequence"/>
</dbReference>
<feature type="compositionally biased region" description="Low complexity" evidence="1">
    <location>
        <begin position="156"/>
        <end position="171"/>
    </location>
</feature>
<proteinExistence type="predicted"/>
<feature type="domain" description="DUF4797" evidence="2">
    <location>
        <begin position="221"/>
        <end position="261"/>
    </location>
</feature>
<dbReference type="EMBL" id="JAWJWE010000001">
    <property type="protein sequence ID" value="KAK6645645.1"/>
    <property type="molecule type" value="Genomic_DNA"/>
</dbReference>
<organism evidence="3 4">
    <name type="scientific">Polyplax serrata</name>
    <name type="common">Common mouse louse</name>
    <dbReference type="NCBI Taxonomy" id="468196"/>
    <lineage>
        <taxon>Eukaryota</taxon>
        <taxon>Metazoa</taxon>
        <taxon>Ecdysozoa</taxon>
        <taxon>Arthropoda</taxon>
        <taxon>Hexapoda</taxon>
        <taxon>Insecta</taxon>
        <taxon>Pterygota</taxon>
        <taxon>Neoptera</taxon>
        <taxon>Paraneoptera</taxon>
        <taxon>Psocodea</taxon>
        <taxon>Troctomorpha</taxon>
        <taxon>Phthiraptera</taxon>
        <taxon>Anoplura</taxon>
        <taxon>Polyplacidae</taxon>
        <taxon>Polyplax</taxon>
    </lineage>
</organism>
<evidence type="ECO:0000259" key="2">
    <source>
        <dbReference type="Pfam" id="PF16051"/>
    </source>
</evidence>
<reference evidence="3 4" key="1">
    <citation type="submission" date="2023-10" db="EMBL/GenBank/DDBJ databases">
        <title>Genomes of two closely related lineages of the louse Polyplax serrata with different host specificities.</title>
        <authorList>
            <person name="Martinu J."/>
            <person name="Tarabai H."/>
            <person name="Stefka J."/>
            <person name="Hypsa V."/>
        </authorList>
    </citation>
    <scope>NUCLEOTIDE SEQUENCE [LARGE SCALE GENOMIC DNA]</scope>
    <source>
        <strain evidence="3">HR10_N</strain>
    </source>
</reference>
<dbReference type="InterPro" id="IPR032050">
    <property type="entry name" value="DUF4797"/>
</dbReference>
<evidence type="ECO:0000313" key="3">
    <source>
        <dbReference type="EMBL" id="KAK6645645.1"/>
    </source>
</evidence>
<protein>
    <recommendedName>
        <fullName evidence="2">DUF4797 domain-containing protein</fullName>
    </recommendedName>
</protein>
<feature type="compositionally biased region" description="Basic and acidic residues" evidence="1">
    <location>
        <begin position="94"/>
        <end position="109"/>
    </location>
</feature>
<dbReference type="AlphaFoldDB" id="A0AAN8SF55"/>
<dbReference type="Pfam" id="PF16051">
    <property type="entry name" value="DUF4797"/>
    <property type="match status" value="1"/>
</dbReference>
<evidence type="ECO:0000313" key="4">
    <source>
        <dbReference type="Proteomes" id="UP001372834"/>
    </source>
</evidence>
<sequence>MVVCDSYYLSAKSGDSSSRSPSPNRSLKGFNLFRVISQKIGRGIRQPKEFKCASSDDDEDSNSSVSSLGKSPKKPEDNSQYECEYFYKGGEPVLETKKPGFPSETDKLKSQQGQKKCLKFSTPCRHHHSSGSDTCSSNDDSSESNETDRKGRRSHSSSNESTASSSSSAESIKPTNPALRKGLKSLNLNSKSLSCFTLSQMKEVTDRRESISKEKRSKKSPQKILRQPATHTYVRGISGLPTVKVSVINTNGCYNNQYSRG</sequence>
<gene>
    <name evidence="3" type="ORF">RUM43_001925</name>
</gene>
<feature type="region of interest" description="Disordered" evidence="1">
    <location>
        <begin position="94"/>
        <end position="183"/>
    </location>
</feature>
<name>A0AAN8SF55_POLSC</name>
<feature type="compositionally biased region" description="Basic and acidic residues" evidence="1">
    <location>
        <begin position="203"/>
        <end position="214"/>
    </location>
</feature>
<feature type="region of interest" description="Disordered" evidence="1">
    <location>
        <begin position="202"/>
        <end position="230"/>
    </location>
</feature>
<evidence type="ECO:0000256" key="1">
    <source>
        <dbReference type="SAM" id="MobiDB-lite"/>
    </source>
</evidence>
<comment type="caution">
    <text evidence="3">The sequence shown here is derived from an EMBL/GenBank/DDBJ whole genome shotgun (WGS) entry which is preliminary data.</text>
</comment>